<sequence>MAKRKRINTVIWLGLIVSALVFYGICFITVIHPLEDQLHSTEQQVTMFETRYDALVSQTEDIDEDLSYVALQIPNRKSPDNVLSTFHTAASNANVVIESISSIGEVMEEESAQVRNTSYSIEVSGDKLINVNLFLGSLLESERLITIDSISVNQREDSVSLSLTVTTYFSER</sequence>
<protein>
    <submittedName>
        <fullName evidence="2">Pilus assembly protein, PilO</fullName>
    </submittedName>
</protein>
<evidence type="ECO:0000256" key="1">
    <source>
        <dbReference type="SAM" id="Phobius"/>
    </source>
</evidence>
<evidence type="ECO:0000313" key="2">
    <source>
        <dbReference type="EMBL" id="SET44944.1"/>
    </source>
</evidence>
<reference evidence="2 3" key="1">
    <citation type="submission" date="2016-10" db="EMBL/GenBank/DDBJ databases">
        <authorList>
            <person name="de Groot N.N."/>
        </authorList>
    </citation>
    <scope>NUCLEOTIDE SEQUENCE [LARGE SCALE GENOMIC DNA]</scope>
    <source>
        <strain evidence="2 3">IBRC-M 10780</strain>
    </source>
</reference>
<dbReference type="Gene3D" id="3.30.70.60">
    <property type="match status" value="1"/>
</dbReference>
<dbReference type="EMBL" id="FOHE01000011">
    <property type="protein sequence ID" value="SET44944.1"/>
    <property type="molecule type" value="Genomic_DNA"/>
</dbReference>
<evidence type="ECO:0000313" key="3">
    <source>
        <dbReference type="Proteomes" id="UP000198618"/>
    </source>
</evidence>
<organism evidence="2 3">
    <name type="scientific">Oceanobacillus limi</name>
    <dbReference type="NCBI Taxonomy" id="930131"/>
    <lineage>
        <taxon>Bacteria</taxon>
        <taxon>Bacillati</taxon>
        <taxon>Bacillota</taxon>
        <taxon>Bacilli</taxon>
        <taxon>Bacillales</taxon>
        <taxon>Bacillaceae</taxon>
        <taxon>Oceanobacillus</taxon>
    </lineage>
</organism>
<dbReference type="InterPro" id="IPR014717">
    <property type="entry name" value="Transl_elong_EF1B/ribsomal_bS6"/>
</dbReference>
<keyword evidence="1" id="KW-0812">Transmembrane</keyword>
<feature type="transmembrane region" description="Helical" evidence="1">
    <location>
        <begin position="12"/>
        <end position="34"/>
    </location>
</feature>
<name>A0A1I0EJ04_9BACI</name>
<dbReference type="STRING" id="930131.SAMN05216389_111143"/>
<dbReference type="GO" id="GO:0043107">
    <property type="term" value="P:type IV pilus-dependent motility"/>
    <property type="evidence" value="ECO:0007669"/>
    <property type="project" value="InterPro"/>
</dbReference>
<dbReference type="AlphaFoldDB" id="A0A1I0EJ04"/>
<keyword evidence="1" id="KW-1133">Transmembrane helix</keyword>
<dbReference type="Pfam" id="PF04350">
    <property type="entry name" value="PilO"/>
    <property type="match status" value="1"/>
</dbReference>
<gene>
    <name evidence="2" type="ORF">SAMN05216389_111143</name>
</gene>
<dbReference type="InterPro" id="IPR007445">
    <property type="entry name" value="PilO"/>
</dbReference>
<dbReference type="GO" id="GO:0043683">
    <property type="term" value="P:type IV pilus assembly"/>
    <property type="evidence" value="ECO:0007669"/>
    <property type="project" value="InterPro"/>
</dbReference>
<dbReference type="RefSeq" id="WP_170840784.1">
    <property type="nucleotide sequence ID" value="NZ_FOHE01000011.1"/>
</dbReference>
<dbReference type="Proteomes" id="UP000198618">
    <property type="component" value="Unassembled WGS sequence"/>
</dbReference>
<accession>A0A1I0EJ04</accession>
<keyword evidence="3" id="KW-1185">Reference proteome</keyword>
<keyword evidence="1" id="KW-0472">Membrane</keyword>
<proteinExistence type="predicted"/>